<name>A0ABS5RDP7_9MYCO</name>
<keyword evidence="2" id="KW-1185">Reference proteome</keyword>
<organism evidence="1 2">
    <name type="scientific">Mycolicibacter acidiphilus</name>
    <dbReference type="NCBI Taxonomy" id="2835306"/>
    <lineage>
        <taxon>Bacteria</taxon>
        <taxon>Bacillati</taxon>
        <taxon>Actinomycetota</taxon>
        <taxon>Actinomycetes</taxon>
        <taxon>Mycobacteriales</taxon>
        <taxon>Mycobacteriaceae</taxon>
        <taxon>Mycolicibacter</taxon>
    </lineage>
</organism>
<sequence>MDEDSAVKAALSAAADGIQAVGVDPRELLAQWGGRVECRQGWYPLVAATGAAIAAVDPDYRIDEIREKYGELRFFATPSAGTTAAARRRMEAITDAAEEISRTVCETCGAPGSLHQTPRRWLATLCPACAAASGRGYRPAVTVDT</sequence>
<evidence type="ECO:0008006" key="3">
    <source>
        <dbReference type="Google" id="ProtNLM"/>
    </source>
</evidence>
<comment type="caution">
    <text evidence="1">The sequence shown here is derived from an EMBL/GenBank/DDBJ whole genome shotgun (WGS) entry which is preliminary data.</text>
</comment>
<dbReference type="Proteomes" id="UP001519535">
    <property type="component" value="Unassembled WGS sequence"/>
</dbReference>
<accession>A0ABS5RDP7</accession>
<evidence type="ECO:0000313" key="1">
    <source>
        <dbReference type="EMBL" id="MBS9532395.1"/>
    </source>
</evidence>
<proteinExistence type="predicted"/>
<dbReference type="EMBL" id="JAHCLR010000003">
    <property type="protein sequence ID" value="MBS9532395.1"/>
    <property type="molecule type" value="Genomic_DNA"/>
</dbReference>
<evidence type="ECO:0000313" key="2">
    <source>
        <dbReference type="Proteomes" id="UP001519535"/>
    </source>
</evidence>
<protein>
    <recommendedName>
        <fullName evidence="3">DksA C4-type domain-containing protein</fullName>
    </recommendedName>
</protein>
<dbReference type="RefSeq" id="WP_214091283.1">
    <property type="nucleotide sequence ID" value="NZ_JAHCLR010000003.1"/>
</dbReference>
<gene>
    <name evidence="1" type="ORF">KIH27_02190</name>
</gene>
<reference evidence="1 2" key="1">
    <citation type="submission" date="2021-05" db="EMBL/GenBank/DDBJ databases">
        <title>Mycobacterium acidophilum sp. nov., an extremely acid-tolerant member of the genus Mycobacterium.</title>
        <authorList>
            <person name="Xia J."/>
        </authorList>
    </citation>
    <scope>NUCLEOTIDE SEQUENCE [LARGE SCALE GENOMIC DNA]</scope>
    <source>
        <strain evidence="1 2">M1</strain>
    </source>
</reference>